<dbReference type="InterPro" id="IPR051156">
    <property type="entry name" value="Mito/Outer_Membr_Metalloprot"/>
</dbReference>
<dbReference type="Proteomes" id="UP000291981">
    <property type="component" value="Unassembled WGS sequence"/>
</dbReference>
<name>A0A4Q8QCD5_9FLAO</name>
<dbReference type="InterPro" id="IPR001915">
    <property type="entry name" value="Peptidase_M48"/>
</dbReference>
<keyword evidence="9" id="KW-1185">Reference proteome</keyword>
<keyword evidence="3 6" id="KW-0378">Hydrolase</keyword>
<accession>A0A4Q8QCD5</accession>
<dbReference type="PANTHER" id="PTHR22726:SF1">
    <property type="entry name" value="METALLOENDOPEPTIDASE OMA1, MITOCHONDRIAL"/>
    <property type="match status" value="1"/>
</dbReference>
<evidence type="ECO:0000313" key="9">
    <source>
        <dbReference type="Proteomes" id="UP000291981"/>
    </source>
</evidence>
<dbReference type="CDD" id="cd07324">
    <property type="entry name" value="M48C_Oma1-like"/>
    <property type="match status" value="1"/>
</dbReference>
<dbReference type="GO" id="GO:0004222">
    <property type="term" value="F:metalloendopeptidase activity"/>
    <property type="evidence" value="ECO:0007669"/>
    <property type="project" value="InterPro"/>
</dbReference>
<keyword evidence="5 6" id="KW-0482">Metalloprotease</keyword>
<protein>
    <recommendedName>
        <fullName evidence="7">Peptidase M48 domain-containing protein</fullName>
    </recommendedName>
</protein>
<dbReference type="PANTHER" id="PTHR22726">
    <property type="entry name" value="METALLOENDOPEPTIDASE OMA1"/>
    <property type="match status" value="1"/>
</dbReference>
<comment type="cofactor">
    <cofactor evidence="6">
        <name>Zn(2+)</name>
        <dbReference type="ChEBI" id="CHEBI:29105"/>
    </cofactor>
    <text evidence="6">Binds 1 zinc ion per subunit.</text>
</comment>
<reference evidence="8 9" key="1">
    <citation type="submission" date="2019-02" db="EMBL/GenBank/DDBJ databases">
        <title>Draft genome sequence of Muricauda sp. 176CP4-71.</title>
        <authorList>
            <person name="Park J.-S."/>
        </authorList>
    </citation>
    <scope>NUCLEOTIDE SEQUENCE [LARGE SCALE GENOMIC DNA]</scope>
    <source>
        <strain evidence="8 9">176CP4-71</strain>
    </source>
</reference>
<dbReference type="GO" id="GO:0046872">
    <property type="term" value="F:metal ion binding"/>
    <property type="evidence" value="ECO:0007669"/>
    <property type="project" value="UniProtKB-KW"/>
</dbReference>
<comment type="caution">
    <text evidence="8">The sequence shown here is derived from an EMBL/GenBank/DDBJ whole genome shotgun (WGS) entry which is preliminary data.</text>
</comment>
<evidence type="ECO:0000256" key="6">
    <source>
        <dbReference type="RuleBase" id="RU003983"/>
    </source>
</evidence>
<dbReference type="GO" id="GO:0051603">
    <property type="term" value="P:proteolysis involved in protein catabolic process"/>
    <property type="evidence" value="ECO:0007669"/>
    <property type="project" value="TreeGrafter"/>
</dbReference>
<dbReference type="AlphaFoldDB" id="A0A4Q8QCD5"/>
<feature type="domain" description="Peptidase M48" evidence="7">
    <location>
        <begin position="116"/>
        <end position="286"/>
    </location>
</feature>
<dbReference type="Gene3D" id="3.30.2010.10">
    <property type="entry name" value="Metalloproteases ('zincins'), catalytic domain"/>
    <property type="match status" value="1"/>
</dbReference>
<evidence type="ECO:0000256" key="1">
    <source>
        <dbReference type="ARBA" id="ARBA00022670"/>
    </source>
</evidence>
<keyword evidence="2" id="KW-0479">Metal-binding</keyword>
<proteinExistence type="inferred from homology"/>
<keyword evidence="4 6" id="KW-0862">Zinc</keyword>
<evidence type="ECO:0000256" key="3">
    <source>
        <dbReference type="ARBA" id="ARBA00022801"/>
    </source>
</evidence>
<comment type="similarity">
    <text evidence="6">Belongs to the peptidase M48 family.</text>
</comment>
<dbReference type="Pfam" id="PF01435">
    <property type="entry name" value="Peptidase_M48"/>
    <property type="match status" value="1"/>
</dbReference>
<dbReference type="EMBL" id="SGIU01000002">
    <property type="protein sequence ID" value="TAI47334.1"/>
    <property type="molecule type" value="Genomic_DNA"/>
</dbReference>
<sequence length="290" mass="33413">MTFAIFGYIHLNNLMKQAVTFILVLFSLTHLSAQELPIEKLEEAFADYTSKIDHATLLKDCGHAFDGPAFLFKQFENNWLDAMLYVTSDSKQNIGKEIYQQYVSLGQIDYNYFAKQKAQEILENLTKNVSRNGVTYTLSILKSEEINAFATLGGYLYITTGLLNFVDSYDELAFIIGHEVAHEDKLHTQRKVTKLTLSTDLENMTRVEGFRDIAKRINGTFSPPFDQIDEYEADKFGFELAQKAGYDASKFADFFKKMERYEKQDLLKKLTSTHPFAEHRKQCIESYIQN</sequence>
<organism evidence="8 9">
    <name type="scientific">Flagellimonas allohymeniacidonis</name>
    <dbReference type="NCBI Taxonomy" id="2517819"/>
    <lineage>
        <taxon>Bacteria</taxon>
        <taxon>Pseudomonadati</taxon>
        <taxon>Bacteroidota</taxon>
        <taxon>Flavobacteriia</taxon>
        <taxon>Flavobacteriales</taxon>
        <taxon>Flavobacteriaceae</taxon>
        <taxon>Flagellimonas</taxon>
    </lineage>
</organism>
<evidence type="ECO:0000256" key="5">
    <source>
        <dbReference type="ARBA" id="ARBA00023049"/>
    </source>
</evidence>
<keyword evidence="1 6" id="KW-0645">Protease</keyword>
<evidence type="ECO:0000259" key="7">
    <source>
        <dbReference type="Pfam" id="PF01435"/>
    </source>
</evidence>
<gene>
    <name evidence="8" type="ORF">EW142_11685</name>
</gene>
<evidence type="ECO:0000256" key="2">
    <source>
        <dbReference type="ARBA" id="ARBA00022723"/>
    </source>
</evidence>
<evidence type="ECO:0000256" key="4">
    <source>
        <dbReference type="ARBA" id="ARBA00022833"/>
    </source>
</evidence>
<evidence type="ECO:0000313" key="8">
    <source>
        <dbReference type="EMBL" id="TAI47334.1"/>
    </source>
</evidence>
<dbReference type="OrthoDB" id="9810445at2"/>
<dbReference type="GO" id="GO:0016020">
    <property type="term" value="C:membrane"/>
    <property type="evidence" value="ECO:0007669"/>
    <property type="project" value="TreeGrafter"/>
</dbReference>